<evidence type="ECO:0000256" key="1">
    <source>
        <dbReference type="SAM" id="MobiDB-lite"/>
    </source>
</evidence>
<accession>A0A1X4NL14</accession>
<dbReference type="STRING" id="1123756.MGEO_10315"/>
<dbReference type="InterPro" id="IPR002035">
    <property type="entry name" value="VWF_A"/>
</dbReference>
<dbReference type="SMART" id="SM00327">
    <property type="entry name" value="VWA"/>
    <property type="match status" value="1"/>
</dbReference>
<name>A0A1X4NL14_9RHOB</name>
<dbReference type="InterPro" id="IPR008912">
    <property type="entry name" value="Uncharacterised_CoxE"/>
</dbReference>
<reference evidence="3 4" key="1">
    <citation type="submission" date="2014-03" db="EMBL/GenBank/DDBJ databases">
        <title>The draft genome sequence of Marivita geojedonensis KCTC 23882.</title>
        <authorList>
            <person name="Lai Q."/>
            <person name="Shao Z."/>
        </authorList>
    </citation>
    <scope>NUCLEOTIDE SEQUENCE [LARGE SCALE GENOMIC DNA]</scope>
    <source>
        <strain evidence="3 4">DPG-138</strain>
    </source>
</reference>
<dbReference type="Proteomes" id="UP000193926">
    <property type="component" value="Unassembled WGS sequence"/>
</dbReference>
<dbReference type="OrthoDB" id="9790469at2"/>
<gene>
    <name evidence="3" type="ORF">MGEO_10315</name>
</gene>
<sequence length="395" mass="43062">MSRITKFAGRDPGPTARMSGFLAHLRENGLRLGAEETRTALDALTHVNAADPNRARAALKAVCTGSKDEALRFDDLFNSYWMDMGRVRQKVVPKKPVRSNNGSVHSSRDAAGQDSEGGAGQSTAPDGADGEAESDGEGKLIAVEMTNLAKRDLRDLVRPEEVAEAEAVARRLGAALRYRRSRRRIAARKGVGLHFRKTIRRSLSTGGEPIRLIRRTRPDREVKIVALCDVSGSMSVYAQVFVAFLAGLLRGDTNSDGYLFHTRLVRITDALRDKDAMRAIGRLSLMADGFGGGSKIGECLMRFADTYAKRFVDGRSVVIILSDGYDTSPPELIDAALTKLRKRGCRIIWLNPLKGWKDYAPVAAGMAAALPHLDLFSSANTLGDIAALEQELVRL</sequence>
<dbReference type="Gene3D" id="3.40.50.410">
    <property type="entry name" value="von Willebrand factor, type A domain"/>
    <property type="match status" value="1"/>
</dbReference>
<dbReference type="PANTHER" id="PTHR39338">
    <property type="entry name" value="BLL5662 PROTEIN-RELATED"/>
    <property type="match status" value="1"/>
</dbReference>
<proteinExistence type="predicted"/>
<dbReference type="RefSeq" id="WP_085636844.1">
    <property type="nucleotide sequence ID" value="NZ_JFKC01000008.1"/>
</dbReference>
<dbReference type="EMBL" id="JFKC01000008">
    <property type="protein sequence ID" value="OSQ50835.1"/>
    <property type="molecule type" value="Genomic_DNA"/>
</dbReference>
<dbReference type="InterPro" id="IPR036465">
    <property type="entry name" value="vWFA_dom_sf"/>
</dbReference>
<comment type="caution">
    <text evidence="3">The sequence shown here is derived from an EMBL/GenBank/DDBJ whole genome shotgun (WGS) entry which is preliminary data.</text>
</comment>
<evidence type="ECO:0000313" key="4">
    <source>
        <dbReference type="Proteomes" id="UP000193926"/>
    </source>
</evidence>
<evidence type="ECO:0000313" key="3">
    <source>
        <dbReference type="EMBL" id="OSQ50835.1"/>
    </source>
</evidence>
<dbReference type="AlphaFoldDB" id="A0A1X4NL14"/>
<protein>
    <submittedName>
        <fullName evidence="3">Carbon monoxide dehydrogenase</fullName>
    </submittedName>
</protein>
<dbReference type="InterPro" id="IPR011195">
    <property type="entry name" value="UCP010256"/>
</dbReference>
<keyword evidence="4" id="KW-1185">Reference proteome</keyword>
<dbReference type="PIRSF" id="PIRSF010256">
    <property type="entry name" value="CoxE_vWa"/>
    <property type="match status" value="1"/>
</dbReference>
<dbReference type="Pfam" id="PF05762">
    <property type="entry name" value="VWA_CoxE"/>
    <property type="match status" value="1"/>
</dbReference>
<evidence type="ECO:0000259" key="2">
    <source>
        <dbReference type="SMART" id="SM00327"/>
    </source>
</evidence>
<dbReference type="SUPFAM" id="SSF53300">
    <property type="entry name" value="vWA-like"/>
    <property type="match status" value="1"/>
</dbReference>
<feature type="region of interest" description="Disordered" evidence="1">
    <location>
        <begin position="92"/>
        <end position="135"/>
    </location>
</feature>
<organism evidence="3 4">
    <name type="scientific">Marivita geojedonensis</name>
    <dbReference type="NCBI Taxonomy" id="1123756"/>
    <lineage>
        <taxon>Bacteria</taxon>
        <taxon>Pseudomonadati</taxon>
        <taxon>Pseudomonadota</taxon>
        <taxon>Alphaproteobacteria</taxon>
        <taxon>Rhodobacterales</taxon>
        <taxon>Roseobacteraceae</taxon>
        <taxon>Marivita</taxon>
    </lineage>
</organism>
<dbReference type="CDD" id="cd00198">
    <property type="entry name" value="vWFA"/>
    <property type="match status" value="1"/>
</dbReference>
<dbReference type="PANTHER" id="PTHR39338:SF6">
    <property type="entry name" value="BLL5662 PROTEIN"/>
    <property type="match status" value="1"/>
</dbReference>
<feature type="domain" description="VWFA" evidence="2">
    <location>
        <begin position="221"/>
        <end position="394"/>
    </location>
</feature>